<accession>K9P3W2</accession>
<evidence type="ECO:0000313" key="3">
    <source>
        <dbReference type="EMBL" id="AFY27386.1"/>
    </source>
</evidence>
<reference evidence="4" key="1">
    <citation type="journal article" date="2013" name="Proc. Natl. Acad. Sci. U.S.A.">
        <title>Improving the coverage of the cyanobacterial phylum using diversity-driven genome sequencing.</title>
        <authorList>
            <person name="Shih P.M."/>
            <person name="Wu D."/>
            <person name="Latifi A."/>
            <person name="Axen S.D."/>
            <person name="Fewer D.P."/>
            <person name="Talla E."/>
            <person name="Calteau A."/>
            <person name="Cai F."/>
            <person name="Tandeau de Marsac N."/>
            <person name="Rippka R."/>
            <person name="Herdman M."/>
            <person name="Sivonen K."/>
            <person name="Coursin T."/>
            <person name="Laurent T."/>
            <person name="Goodwin L."/>
            <person name="Nolan M."/>
            <person name="Davenport K.W."/>
            <person name="Han C.S."/>
            <person name="Rubin E.M."/>
            <person name="Eisen J.A."/>
            <person name="Woyke T."/>
            <person name="Gugger M."/>
            <person name="Kerfeld C.A."/>
        </authorList>
    </citation>
    <scope>NUCLEOTIDE SEQUENCE [LARGE SCALE GENOMIC DNA]</scope>
    <source>
        <strain evidence="4">ATCC 27147 / PCC 6307</strain>
    </source>
</reference>
<name>K9P3W2_CYAGP</name>
<dbReference type="EMBL" id="CP003495">
    <property type="protein sequence ID" value="AFY27386.1"/>
    <property type="molecule type" value="Genomic_DNA"/>
</dbReference>
<dbReference type="SUPFAM" id="SSF56349">
    <property type="entry name" value="DNA breaking-rejoining enzymes"/>
    <property type="match status" value="1"/>
</dbReference>
<sequence length="411" mass="45366">MATPASPESVPLWVRGLRSSLFSSVGRAWSVSPMRGKAKLFARFDDGSRKSVVLPIPWVPASTSDILNTTVAIAQLVATGKSFDDAKNLVLGGGLGSLKALPAESSPDVDLINCWKTFGENKVHRTGQIKATTWAKDYAPTTARIAELACAEAKTPSTAKQLLAEAGLPWPPGSRRRQMVIQQLAAMLRWAVAESLLEEAAWSPPQVLRLFIGEKRSATQGAIPFSDAQILSLLEALPHDSAGKRWRFAIQLCAAYGLRPIELRYLQDRGTAGLWCSYQKRSGGGTTKPRRLRALHPEWETEWSLREQLKATTTLPPLESPAGPADAMRKYLLRHKVWIELTSEERYTPYSFRHGYALRAHQMYGLSPRVTAALMGHSVSTHTQHYGQWTDDEAIDSALEAGLQYRNRIGV</sequence>
<keyword evidence="1" id="KW-0233">DNA recombination</keyword>
<dbReference type="GO" id="GO:0003677">
    <property type="term" value="F:DNA binding"/>
    <property type="evidence" value="ECO:0007669"/>
    <property type="project" value="InterPro"/>
</dbReference>
<gene>
    <name evidence="3" type="ordered locus">Cyagr_0179</name>
</gene>
<protein>
    <recommendedName>
        <fullName evidence="2">Tyr recombinase domain-containing protein</fullName>
    </recommendedName>
</protein>
<feature type="domain" description="Tyr recombinase" evidence="2">
    <location>
        <begin position="220"/>
        <end position="400"/>
    </location>
</feature>
<organism evidence="3 4">
    <name type="scientific">Cyanobium gracile (strain ATCC 27147 / PCC 6307)</name>
    <dbReference type="NCBI Taxonomy" id="292564"/>
    <lineage>
        <taxon>Bacteria</taxon>
        <taxon>Bacillati</taxon>
        <taxon>Cyanobacteriota</taxon>
        <taxon>Cyanophyceae</taxon>
        <taxon>Synechococcales</taxon>
        <taxon>Prochlorococcaceae</taxon>
        <taxon>Cyanobium</taxon>
    </lineage>
</organism>
<dbReference type="GO" id="GO:0006310">
    <property type="term" value="P:DNA recombination"/>
    <property type="evidence" value="ECO:0007669"/>
    <property type="project" value="UniProtKB-KW"/>
</dbReference>
<evidence type="ECO:0000256" key="1">
    <source>
        <dbReference type="ARBA" id="ARBA00023172"/>
    </source>
</evidence>
<proteinExistence type="predicted"/>
<dbReference type="eggNOG" id="COG0582">
    <property type="taxonomic scope" value="Bacteria"/>
</dbReference>
<dbReference type="InterPro" id="IPR002104">
    <property type="entry name" value="Integrase_catalytic"/>
</dbReference>
<dbReference type="HOGENOM" id="CLU_053698_0_0_3"/>
<dbReference type="GO" id="GO:0015074">
    <property type="term" value="P:DNA integration"/>
    <property type="evidence" value="ECO:0007669"/>
    <property type="project" value="InterPro"/>
</dbReference>
<dbReference type="CDD" id="cd00397">
    <property type="entry name" value="DNA_BRE_C"/>
    <property type="match status" value="1"/>
</dbReference>
<evidence type="ECO:0000259" key="2">
    <source>
        <dbReference type="PROSITE" id="PS51898"/>
    </source>
</evidence>
<dbReference type="InterPro" id="IPR013762">
    <property type="entry name" value="Integrase-like_cat_sf"/>
</dbReference>
<dbReference type="AlphaFoldDB" id="K9P3W2"/>
<dbReference type="Gene3D" id="1.10.443.10">
    <property type="entry name" value="Intergrase catalytic core"/>
    <property type="match status" value="1"/>
</dbReference>
<dbReference type="Proteomes" id="UP000010388">
    <property type="component" value="Chromosome"/>
</dbReference>
<evidence type="ECO:0000313" key="4">
    <source>
        <dbReference type="Proteomes" id="UP000010388"/>
    </source>
</evidence>
<dbReference type="KEGG" id="cgc:Cyagr_0179"/>
<dbReference type="InterPro" id="IPR011010">
    <property type="entry name" value="DNA_brk_join_enz"/>
</dbReference>
<dbReference type="PROSITE" id="PS51898">
    <property type="entry name" value="TYR_RECOMBINASE"/>
    <property type="match status" value="1"/>
</dbReference>